<feature type="region of interest" description="Disordered" evidence="1">
    <location>
        <begin position="81"/>
        <end position="105"/>
    </location>
</feature>
<dbReference type="Proteomes" id="UP000220340">
    <property type="component" value="Unassembled WGS sequence"/>
</dbReference>
<reference evidence="4 6" key="2">
    <citation type="submission" date="2017-10" db="EMBL/GenBank/DDBJ databases">
        <title>The new phylogeny of genus Mycobacterium.</title>
        <authorList>
            <person name="Tortoli E."/>
            <person name="Trovato A."/>
            <person name="Cirillo D.M."/>
        </authorList>
    </citation>
    <scope>NUCLEOTIDE SEQUENCE [LARGE SCALE GENOMIC DNA]</scope>
    <source>
        <strain evidence="4 6">IP141170001</strain>
    </source>
</reference>
<dbReference type="Proteomes" id="UP000191039">
    <property type="component" value="Unassembled WGS sequence"/>
</dbReference>
<evidence type="ECO:0000256" key="2">
    <source>
        <dbReference type="SAM" id="SignalP"/>
    </source>
</evidence>
<evidence type="ECO:0000313" key="6">
    <source>
        <dbReference type="Proteomes" id="UP000220340"/>
    </source>
</evidence>
<feature type="compositionally biased region" description="Basic and acidic residues" evidence="1">
    <location>
        <begin position="94"/>
        <end position="105"/>
    </location>
</feature>
<evidence type="ECO:0000313" key="4">
    <source>
        <dbReference type="EMBL" id="PEG51737.1"/>
    </source>
</evidence>
<dbReference type="EMBL" id="PDCR01000044">
    <property type="protein sequence ID" value="PEG51737.1"/>
    <property type="molecule type" value="Genomic_DNA"/>
</dbReference>
<reference evidence="3 5" key="1">
    <citation type="submission" date="2016-09" db="EMBL/GenBank/DDBJ databases">
        <title>genome sequences of unsequenced Mycobacteria.</title>
        <authorList>
            <person name="Greninger A.L."/>
            <person name="Jerome K.R."/>
            <person name="Mcnair B."/>
            <person name="Wallis C."/>
            <person name="Fang F."/>
        </authorList>
    </citation>
    <scope>NUCLEOTIDE SEQUENCE [LARGE SCALE GENOMIC DNA]</scope>
    <source>
        <strain evidence="3 5">BM1</strain>
    </source>
</reference>
<comment type="caution">
    <text evidence="3">The sequence shown here is derived from an EMBL/GenBank/DDBJ whole genome shotgun (WGS) entry which is preliminary data.</text>
</comment>
<organism evidence="3 5">
    <name type="scientific">Mycolicibacterium diernhoferi</name>
    <dbReference type="NCBI Taxonomy" id="1801"/>
    <lineage>
        <taxon>Bacteria</taxon>
        <taxon>Bacillati</taxon>
        <taxon>Actinomycetota</taxon>
        <taxon>Actinomycetes</taxon>
        <taxon>Mycobacteriales</taxon>
        <taxon>Mycobacteriaceae</taxon>
        <taxon>Mycolicibacterium</taxon>
    </lineage>
</organism>
<dbReference type="RefSeq" id="WP_073859639.1">
    <property type="nucleotide sequence ID" value="NZ_BAAATC010000005.1"/>
</dbReference>
<feature type="signal peptide" evidence="2">
    <location>
        <begin position="1"/>
        <end position="26"/>
    </location>
</feature>
<evidence type="ECO:0000313" key="3">
    <source>
        <dbReference type="EMBL" id="OPE54324.1"/>
    </source>
</evidence>
<keyword evidence="2" id="KW-0732">Signal</keyword>
<feature type="chain" id="PRO_5011898872" evidence="2">
    <location>
        <begin position="27"/>
        <end position="105"/>
    </location>
</feature>
<accession>A0A1Q4H4D6</accession>
<gene>
    <name evidence="3" type="ORF">BV510_10935</name>
    <name evidence="4" type="ORF">CRI78_25190</name>
</gene>
<evidence type="ECO:0000256" key="1">
    <source>
        <dbReference type="SAM" id="MobiDB-lite"/>
    </source>
</evidence>
<dbReference type="EMBL" id="MIJD01000094">
    <property type="protein sequence ID" value="OPE54324.1"/>
    <property type="molecule type" value="Genomic_DNA"/>
</dbReference>
<dbReference type="AlphaFoldDB" id="A0A1Q4H4D6"/>
<proteinExistence type="predicted"/>
<protein>
    <submittedName>
        <fullName evidence="3">Uncharacterized protein</fullName>
    </submittedName>
</protein>
<sequence>MMKFVGVLIGGALAAGALFGAGAAQAAPFELIDNPSPHVKPVKDADGKIIGWHNTNPSPWDFTNDVIKLPIGNIKFTGADRWESNYGGSMGPRGADRDRPRRVGD</sequence>
<name>A0A1Q4H4D6_9MYCO</name>
<keyword evidence="6" id="KW-1185">Reference proteome</keyword>
<evidence type="ECO:0000313" key="5">
    <source>
        <dbReference type="Proteomes" id="UP000191039"/>
    </source>
</evidence>